<evidence type="ECO:0000313" key="1">
    <source>
        <dbReference type="EMBL" id="OMO84909.1"/>
    </source>
</evidence>
<sequence>MANVAALESALYAASTFSFNIPGKGASQNTTTCSKFSPEFTTPLSNCRLTLATKIAGVNKPTGEN</sequence>
<gene>
    <name evidence="1" type="ORF">COLO4_21799</name>
</gene>
<dbReference type="EMBL" id="AWUE01017785">
    <property type="protein sequence ID" value="OMO84909.1"/>
    <property type="molecule type" value="Genomic_DNA"/>
</dbReference>
<dbReference type="Proteomes" id="UP000187203">
    <property type="component" value="Unassembled WGS sequence"/>
</dbReference>
<protein>
    <submittedName>
        <fullName evidence="1">Uncharacterized protein</fullName>
    </submittedName>
</protein>
<name>A0A1R3IQN6_9ROSI</name>
<proteinExistence type="predicted"/>
<evidence type="ECO:0000313" key="2">
    <source>
        <dbReference type="Proteomes" id="UP000187203"/>
    </source>
</evidence>
<reference evidence="2" key="1">
    <citation type="submission" date="2013-09" db="EMBL/GenBank/DDBJ databases">
        <title>Corchorus olitorius genome sequencing.</title>
        <authorList>
            <person name="Alam M."/>
            <person name="Haque M.S."/>
            <person name="Islam M.S."/>
            <person name="Emdad E.M."/>
            <person name="Islam M.M."/>
            <person name="Ahmed B."/>
            <person name="Halim A."/>
            <person name="Hossen Q.M.M."/>
            <person name="Hossain M.Z."/>
            <person name="Ahmed R."/>
            <person name="Khan M.M."/>
            <person name="Islam R."/>
            <person name="Rashid M.M."/>
            <person name="Khan S.A."/>
            <person name="Rahman M.S."/>
            <person name="Alam M."/>
            <person name="Yahiya A.S."/>
            <person name="Khan M.S."/>
            <person name="Azam M.S."/>
            <person name="Haque T."/>
            <person name="Lashkar M.Z.H."/>
            <person name="Akhand A.I."/>
            <person name="Morshed G."/>
            <person name="Roy S."/>
            <person name="Uddin K.S."/>
            <person name="Rabeya T."/>
            <person name="Hossain A.S."/>
            <person name="Chowdhury A."/>
            <person name="Snigdha A.R."/>
            <person name="Mortoza M.S."/>
            <person name="Matin S.A."/>
            <person name="Hoque S.M.E."/>
            <person name="Islam M.K."/>
            <person name="Roy D.K."/>
            <person name="Haider R."/>
            <person name="Moosa M.M."/>
            <person name="Elias S.M."/>
            <person name="Hasan A.M."/>
            <person name="Jahan S."/>
            <person name="Shafiuddin M."/>
            <person name="Mahmood N."/>
            <person name="Shommy N.S."/>
        </authorList>
    </citation>
    <scope>NUCLEOTIDE SEQUENCE [LARGE SCALE GENOMIC DNA]</scope>
    <source>
        <strain evidence="2">cv. O-4</strain>
    </source>
</reference>
<keyword evidence="2" id="KW-1185">Reference proteome</keyword>
<organism evidence="1 2">
    <name type="scientific">Corchorus olitorius</name>
    <dbReference type="NCBI Taxonomy" id="93759"/>
    <lineage>
        <taxon>Eukaryota</taxon>
        <taxon>Viridiplantae</taxon>
        <taxon>Streptophyta</taxon>
        <taxon>Embryophyta</taxon>
        <taxon>Tracheophyta</taxon>
        <taxon>Spermatophyta</taxon>
        <taxon>Magnoliopsida</taxon>
        <taxon>eudicotyledons</taxon>
        <taxon>Gunneridae</taxon>
        <taxon>Pentapetalae</taxon>
        <taxon>rosids</taxon>
        <taxon>malvids</taxon>
        <taxon>Malvales</taxon>
        <taxon>Malvaceae</taxon>
        <taxon>Grewioideae</taxon>
        <taxon>Apeibeae</taxon>
        <taxon>Corchorus</taxon>
    </lineage>
</organism>
<dbReference type="AlphaFoldDB" id="A0A1R3IQN6"/>
<accession>A0A1R3IQN6</accession>
<comment type="caution">
    <text evidence="1">The sequence shown here is derived from an EMBL/GenBank/DDBJ whole genome shotgun (WGS) entry which is preliminary data.</text>
</comment>